<evidence type="ECO:0000256" key="5">
    <source>
        <dbReference type="HAMAP-Rule" id="MF_00679"/>
    </source>
</evidence>
<dbReference type="Gene3D" id="3.30.420.40">
    <property type="match status" value="2"/>
</dbReference>
<dbReference type="GeneID" id="43348954"/>
<dbReference type="InterPro" id="IPR029047">
    <property type="entry name" value="HSP70_peptide-bd_sf"/>
</dbReference>
<evidence type="ECO:0000256" key="1">
    <source>
        <dbReference type="ARBA" id="ARBA00007381"/>
    </source>
</evidence>
<dbReference type="Gene3D" id="3.90.640.10">
    <property type="entry name" value="Actin, Chain A, domain 4"/>
    <property type="match status" value="1"/>
</dbReference>
<organism evidence="7 8">
    <name type="scientific">Parasutterella excrementihominis</name>
    <dbReference type="NCBI Taxonomy" id="487175"/>
    <lineage>
        <taxon>Bacteria</taxon>
        <taxon>Pseudomonadati</taxon>
        <taxon>Pseudomonadota</taxon>
        <taxon>Betaproteobacteria</taxon>
        <taxon>Burkholderiales</taxon>
        <taxon>Sutterellaceae</taxon>
        <taxon>Parasutterella</taxon>
    </lineage>
</organism>
<dbReference type="CDD" id="cd10236">
    <property type="entry name" value="ASKHA_NBD_HSP70_HscA"/>
    <property type="match status" value="1"/>
</dbReference>
<evidence type="ECO:0000256" key="2">
    <source>
        <dbReference type="ARBA" id="ARBA00022741"/>
    </source>
</evidence>
<dbReference type="PRINTS" id="PR00301">
    <property type="entry name" value="HEATSHOCK70"/>
</dbReference>
<dbReference type="InterPro" id="IPR029048">
    <property type="entry name" value="HSP70_C_sf"/>
</dbReference>
<reference evidence="7 8" key="1">
    <citation type="journal article" date="2019" name="Nat. Med.">
        <title>A library of human gut bacterial isolates paired with longitudinal multiomics data enables mechanistic microbiome research.</title>
        <authorList>
            <person name="Poyet M."/>
            <person name="Groussin M."/>
            <person name="Gibbons S.M."/>
            <person name="Avila-Pacheco J."/>
            <person name="Jiang X."/>
            <person name="Kearney S.M."/>
            <person name="Perrotta A.R."/>
            <person name="Berdy B."/>
            <person name="Zhao S."/>
            <person name="Lieberman T.D."/>
            <person name="Swanson P.K."/>
            <person name="Smith M."/>
            <person name="Roesemann S."/>
            <person name="Alexander J.E."/>
            <person name="Rich S.A."/>
            <person name="Livny J."/>
            <person name="Vlamakis H."/>
            <person name="Clish C."/>
            <person name="Bullock K."/>
            <person name="Deik A."/>
            <person name="Scott J."/>
            <person name="Pierce K.A."/>
            <person name="Xavier R.J."/>
            <person name="Alm E.J."/>
        </authorList>
    </citation>
    <scope>NUCLEOTIDE SEQUENCE [LARGE SCALE GENOMIC DNA]</scope>
    <source>
        <strain evidence="7 8">BIOML-A2</strain>
    </source>
</reference>
<dbReference type="Gene3D" id="2.60.34.10">
    <property type="entry name" value="Substrate Binding Domain Of DNAk, Chain A, domain 1"/>
    <property type="match status" value="1"/>
</dbReference>
<dbReference type="PROSITE" id="PS00329">
    <property type="entry name" value="HSP70_2"/>
    <property type="match status" value="1"/>
</dbReference>
<dbReference type="NCBIfam" id="NF003520">
    <property type="entry name" value="PRK05183.1"/>
    <property type="match status" value="1"/>
</dbReference>
<protein>
    <recommendedName>
        <fullName evidence="5">Chaperone protein HscA homolog</fullName>
    </recommendedName>
</protein>
<dbReference type="SUPFAM" id="SSF100934">
    <property type="entry name" value="Heat shock protein 70kD (HSP70), C-terminal subdomain"/>
    <property type="match status" value="1"/>
</dbReference>
<comment type="caution">
    <text evidence="7">The sequence shown here is derived from an EMBL/GenBank/DDBJ whole genome shotgun (WGS) entry which is preliminary data.</text>
</comment>
<comment type="similarity">
    <text evidence="1 5 6">Belongs to the heat shock protein 70 family.</text>
</comment>
<evidence type="ECO:0000256" key="3">
    <source>
        <dbReference type="ARBA" id="ARBA00022840"/>
    </source>
</evidence>
<dbReference type="GO" id="GO:0051082">
    <property type="term" value="F:unfolded protein binding"/>
    <property type="evidence" value="ECO:0007669"/>
    <property type="project" value="InterPro"/>
</dbReference>
<dbReference type="Gene3D" id="1.20.1270.10">
    <property type="match status" value="1"/>
</dbReference>
<evidence type="ECO:0000313" key="7">
    <source>
        <dbReference type="EMBL" id="MTU42791.1"/>
    </source>
</evidence>
<gene>
    <name evidence="5 7" type="primary">hscA</name>
    <name evidence="7" type="ORF">GMD42_03955</name>
</gene>
<dbReference type="EMBL" id="WNCL01000008">
    <property type="protein sequence ID" value="MTU42791.1"/>
    <property type="molecule type" value="Genomic_DNA"/>
</dbReference>
<dbReference type="InterPro" id="IPR013126">
    <property type="entry name" value="Hsp_70_fam"/>
</dbReference>
<dbReference type="AlphaFoldDB" id="A0A6I3S4J4"/>
<dbReference type="GO" id="GO:0005524">
    <property type="term" value="F:ATP binding"/>
    <property type="evidence" value="ECO:0007669"/>
    <property type="project" value="UniProtKB-KW"/>
</dbReference>
<dbReference type="PROSITE" id="PS00297">
    <property type="entry name" value="HSP70_1"/>
    <property type="match status" value="1"/>
</dbReference>
<proteinExistence type="inferred from homology"/>
<keyword evidence="3 5" id="KW-0067">ATP-binding</keyword>
<evidence type="ECO:0000313" key="8">
    <source>
        <dbReference type="Proteomes" id="UP000462362"/>
    </source>
</evidence>
<dbReference type="GO" id="GO:0140662">
    <property type="term" value="F:ATP-dependent protein folding chaperone"/>
    <property type="evidence" value="ECO:0007669"/>
    <property type="project" value="InterPro"/>
</dbReference>
<dbReference type="HAMAP" id="MF_00679">
    <property type="entry name" value="HscA"/>
    <property type="match status" value="1"/>
</dbReference>
<dbReference type="Pfam" id="PF00012">
    <property type="entry name" value="HSP70"/>
    <property type="match status" value="1"/>
</dbReference>
<dbReference type="GO" id="GO:0016887">
    <property type="term" value="F:ATP hydrolysis activity"/>
    <property type="evidence" value="ECO:0007669"/>
    <property type="project" value="UniProtKB-UniRule"/>
</dbReference>
<dbReference type="Proteomes" id="UP000462362">
    <property type="component" value="Unassembled WGS sequence"/>
</dbReference>
<accession>A0A6I3S4J4</accession>
<dbReference type="FunFam" id="3.30.420.40:FF:000046">
    <property type="entry name" value="Chaperone protein HscA"/>
    <property type="match status" value="1"/>
</dbReference>
<dbReference type="PROSITE" id="PS01036">
    <property type="entry name" value="HSP70_3"/>
    <property type="match status" value="1"/>
</dbReference>
<dbReference type="SUPFAM" id="SSF100920">
    <property type="entry name" value="Heat shock protein 70kD (HSP70), peptide-binding domain"/>
    <property type="match status" value="1"/>
</dbReference>
<dbReference type="PANTHER" id="PTHR19375">
    <property type="entry name" value="HEAT SHOCK PROTEIN 70KDA"/>
    <property type="match status" value="1"/>
</dbReference>
<dbReference type="InterPro" id="IPR042039">
    <property type="entry name" value="HscA_NBD"/>
</dbReference>
<dbReference type="NCBIfam" id="TIGR01991">
    <property type="entry name" value="HscA"/>
    <property type="match status" value="1"/>
</dbReference>
<name>A0A6I3S4J4_9BURK</name>
<evidence type="ECO:0000256" key="6">
    <source>
        <dbReference type="RuleBase" id="RU003322"/>
    </source>
</evidence>
<dbReference type="RefSeq" id="WP_008864338.1">
    <property type="nucleotide sequence ID" value="NZ_CAJUON010000027.1"/>
</dbReference>
<dbReference type="InterPro" id="IPR018181">
    <property type="entry name" value="Heat_shock_70_CS"/>
</dbReference>
<dbReference type="FunFam" id="2.60.34.10:FF:000005">
    <property type="entry name" value="Chaperone protein HscA homolog"/>
    <property type="match status" value="1"/>
</dbReference>
<dbReference type="InterPro" id="IPR010236">
    <property type="entry name" value="ISC_FeS_clus_asmbl_HscA"/>
</dbReference>
<dbReference type="SUPFAM" id="SSF53067">
    <property type="entry name" value="Actin-like ATPase domain"/>
    <property type="match status" value="2"/>
</dbReference>
<sequence>MSLLQIAEPGMSTAPHEERFAVGIDLGTTNSLAATVRNGSPEVLVDEKNQKLLPSVVHYEKNGCVVVGEEARSRAEADPLNTISSVKRLMGRSASELQNNRYMPYDFIKGEGMVKLNTAQGAKSPVEVSAEILKVLKKRAEDALGGELVGAVVTVPAYFDDAQRQATKDAAKLAGLNVLRLLSEPTAAALAYGLDTGAEGLYIVYDLGGGTFDVSVLRLRKGVFEVLATGGNSQLGGDDFDQRLYCWVIDQAGRPLLTHSDSRMLMAKAKAAKETLTTEKKATIHAKISGDRIINVTITREVFDSITHHLVARTIEATKQTLKDAGLKRDEVKGVVLVGGSTRMPCIRKAVADYFDREPLTDIDPDEVVAIGAALQANLLAGNRSDEDWLLLDVTPLSLGLETMGGLVEKVIPRNTPIPVAMAQDFTTFKDGQTAMSIHVLQGERDLVEECRSLAKFSLRGIPPKVAGAARIRVTFQVDADGLLSVTAREQTTGVEASVTVKPSYGLSEDEISRMLEDSFGHAEEDMKLRELREQKVEAARLLESIYSALSSDADLLNEAERAQIDAMIQHLETVRAQDDKDEIKNSISALSEGTKDFAARRMNRTILEALQGKSVDEV</sequence>
<keyword evidence="2 5" id="KW-0547">Nucleotide-binding</keyword>
<keyword evidence="4 5" id="KW-0143">Chaperone</keyword>
<dbReference type="GO" id="GO:0016226">
    <property type="term" value="P:iron-sulfur cluster assembly"/>
    <property type="evidence" value="ECO:0007669"/>
    <property type="project" value="InterPro"/>
</dbReference>
<comment type="function">
    <text evidence="5">Chaperone involved in the maturation of iron-sulfur cluster-containing proteins. Has a low intrinsic ATPase activity which is markedly stimulated by HscB.</text>
</comment>
<evidence type="ECO:0000256" key="4">
    <source>
        <dbReference type="ARBA" id="ARBA00023186"/>
    </source>
</evidence>
<dbReference type="InterPro" id="IPR043129">
    <property type="entry name" value="ATPase_NBD"/>
</dbReference>